<dbReference type="Proteomes" id="UP000242791">
    <property type="component" value="Unassembled WGS sequence"/>
</dbReference>
<accession>A0A1J9QDT6</accession>
<feature type="region of interest" description="Disordered" evidence="1">
    <location>
        <begin position="1"/>
        <end position="26"/>
    </location>
</feature>
<name>A0A1J9QDT6_9EURO</name>
<gene>
    <name evidence="2" type="ORF">ACJ73_01920</name>
</gene>
<dbReference type="OrthoDB" id="4201862at2759"/>
<keyword evidence="3" id="KW-1185">Reference proteome</keyword>
<proteinExistence type="predicted"/>
<feature type="compositionally biased region" description="Basic and acidic residues" evidence="1">
    <location>
        <begin position="1"/>
        <end position="20"/>
    </location>
</feature>
<dbReference type="AlphaFoldDB" id="A0A1J9QDT6"/>
<protein>
    <submittedName>
        <fullName evidence="2">Uncharacterized protein</fullName>
    </submittedName>
</protein>
<dbReference type="VEuPathDB" id="FungiDB:ACJ73_01920"/>
<evidence type="ECO:0000313" key="2">
    <source>
        <dbReference type="EMBL" id="OJD26689.1"/>
    </source>
</evidence>
<reference evidence="2 3" key="1">
    <citation type="submission" date="2015-08" db="EMBL/GenBank/DDBJ databases">
        <title>Emmonsia species relationships and genome sequence.</title>
        <authorList>
            <person name="Cuomo C.A."/>
            <person name="Schwartz I.S."/>
            <person name="Kenyon C."/>
            <person name="De Hoog G.S."/>
            <person name="Govender N.P."/>
            <person name="Botha A."/>
            <person name="Moreno L."/>
            <person name="De Vries M."/>
            <person name="Munoz J.F."/>
            <person name="Stielow J.B."/>
        </authorList>
    </citation>
    <scope>NUCLEOTIDE SEQUENCE [LARGE SCALE GENOMIC DNA]</scope>
    <source>
        <strain evidence="2 3">EI222</strain>
    </source>
</reference>
<comment type="caution">
    <text evidence="2">The sequence shown here is derived from an EMBL/GenBank/DDBJ whole genome shotgun (WGS) entry which is preliminary data.</text>
</comment>
<evidence type="ECO:0000313" key="3">
    <source>
        <dbReference type="Proteomes" id="UP000242791"/>
    </source>
</evidence>
<sequence length="245" mass="26478">MVQERWRHGGEVGQIPHEHTNFQGRISPLNHRSADRENGETWTSHHTVASPLSLLVDLSPQEAEAEAPFPVDIHLCRLGILLLVKREHSVTENSPALEQFGSCPRHASATPRGLNRRGDFFLSGHVTLATNQTFQTLRSGQGLTRNGPQRSKADTVSAMQRHYFHWCTISMSGGRPSPACTTAPSGLAAPGLHSSGRLRRLNPTLASVALRPGARLAEAPLGDPTLIRGPALLQCAANQGLARVA</sequence>
<organism evidence="2 3">
    <name type="scientific">Blastomyces percursus</name>
    <dbReference type="NCBI Taxonomy" id="1658174"/>
    <lineage>
        <taxon>Eukaryota</taxon>
        <taxon>Fungi</taxon>
        <taxon>Dikarya</taxon>
        <taxon>Ascomycota</taxon>
        <taxon>Pezizomycotina</taxon>
        <taxon>Eurotiomycetes</taxon>
        <taxon>Eurotiomycetidae</taxon>
        <taxon>Onygenales</taxon>
        <taxon>Ajellomycetaceae</taxon>
        <taxon>Blastomyces</taxon>
    </lineage>
</organism>
<dbReference type="EMBL" id="LGTZ01000190">
    <property type="protein sequence ID" value="OJD26689.1"/>
    <property type="molecule type" value="Genomic_DNA"/>
</dbReference>
<evidence type="ECO:0000256" key="1">
    <source>
        <dbReference type="SAM" id="MobiDB-lite"/>
    </source>
</evidence>